<reference evidence="4 7" key="3">
    <citation type="submission" date="2019-08" db="EMBL/GenBank/DDBJ databases">
        <title>Whole genome analysis of cultivated E. coli strains isolated from CD patients and healthy donors.</title>
        <authorList>
            <person name="Siniagina M.N."/>
            <person name="Markelova M.I."/>
            <person name="Laikov A.V."/>
            <person name="Boulygina E.A."/>
            <person name="Khusnutdinova D.R."/>
            <person name="Kharchenko A."/>
            <person name="Grigoryeva T.V."/>
        </authorList>
    </citation>
    <scope>NUCLEOTIDE SEQUENCE [LARGE SCALE GENOMIC DNA]</scope>
    <source>
        <strain evidence="4 7">3_77_5</strain>
    </source>
</reference>
<dbReference type="AlphaFoldDB" id="A0A1L7ATN1"/>
<dbReference type="Proteomes" id="UP000321461">
    <property type="component" value="Unassembled WGS sequence"/>
</dbReference>
<protein>
    <submittedName>
        <fullName evidence="4">Uncharacterized protein</fullName>
    </submittedName>
</protein>
<sequence length="67" mass="7053">MLFFALCDCYPVVKIQSGADCHGAFPNKLAAPERERVIKVKGAIRGTAPDLKGPKTKGPGTGAALNR</sequence>
<dbReference type="EMBL" id="RNLZ01000028">
    <property type="protein sequence ID" value="MGE15017.1"/>
    <property type="molecule type" value="Genomic_DNA"/>
</dbReference>
<name>A0A1L7ATN1_ECOLX</name>
<accession>A0A1L7ATN1</accession>
<organism evidence="4 7">
    <name type="scientific">Escherichia coli</name>
    <dbReference type="NCBI Taxonomy" id="562"/>
    <lineage>
        <taxon>Bacteria</taxon>
        <taxon>Pseudomonadati</taxon>
        <taxon>Pseudomonadota</taxon>
        <taxon>Gammaproteobacteria</taxon>
        <taxon>Enterobacterales</taxon>
        <taxon>Enterobacteriaceae</taxon>
        <taxon>Escherichia</taxon>
    </lineage>
</organism>
<evidence type="ECO:0000313" key="3">
    <source>
        <dbReference type="EMBL" id="RDA26500.1"/>
    </source>
</evidence>
<reference evidence="3 5" key="1">
    <citation type="submission" date="2018-07" db="EMBL/GenBank/DDBJ databases">
        <title>Whole Genome Sequence Analysis of Avian Pathogenic E. coli - An Australian Perspective.</title>
        <authorList>
            <person name="Cummins M.L."/>
            <person name="Reid C.J."/>
            <person name="Roy Chowdhury P."/>
            <person name="Bushell R."/>
            <person name="Esbert N."/>
            <person name="Tivendale K.A."/>
            <person name="Noormohammadi A.H."/>
            <person name="Islam S."/>
            <person name="Marenda M.S."/>
            <person name="Browning G.F."/>
            <person name="Markham P.F."/>
            <person name="Djordjevic S.P."/>
        </authorList>
    </citation>
    <scope>NUCLEOTIDE SEQUENCE [LARGE SCALE GENOMIC DNA]</scope>
    <source>
        <strain evidence="3 5">AVC211</strain>
    </source>
</reference>
<gene>
    <name evidence="2" type="ORF">D9D43_15755</name>
    <name evidence="3" type="ORF">DTL43_28420</name>
    <name evidence="4" type="ORF">FWK02_06445</name>
</gene>
<dbReference type="Proteomes" id="UP000253687">
    <property type="component" value="Unassembled WGS sequence"/>
</dbReference>
<dbReference type="EMBL" id="VSBS01000143">
    <property type="protein sequence ID" value="TXT02584.1"/>
    <property type="molecule type" value="Genomic_DNA"/>
</dbReference>
<reference evidence="2 6" key="2">
    <citation type="submission" date="2018-10" db="EMBL/GenBank/DDBJ databases">
        <authorList>
            <consortium name="NARMS: The National Antimicrobial Resistance Monitoring System"/>
        </authorList>
    </citation>
    <scope>NUCLEOTIDE SEQUENCE [LARGE SCALE GENOMIC DNA]</scope>
    <source>
        <strain evidence="2 6">CVM N17EC0060</strain>
    </source>
</reference>
<evidence type="ECO:0000313" key="6">
    <source>
        <dbReference type="Proteomes" id="UP000272336"/>
    </source>
</evidence>
<dbReference type="Proteomes" id="UP000272336">
    <property type="component" value="Unassembled WGS sequence"/>
</dbReference>
<proteinExistence type="predicted"/>
<evidence type="ECO:0000256" key="1">
    <source>
        <dbReference type="SAM" id="MobiDB-lite"/>
    </source>
</evidence>
<evidence type="ECO:0000313" key="4">
    <source>
        <dbReference type="EMBL" id="TXT02584.1"/>
    </source>
</evidence>
<feature type="region of interest" description="Disordered" evidence="1">
    <location>
        <begin position="46"/>
        <end position="67"/>
    </location>
</feature>
<dbReference type="EMBL" id="QOGZ01000155">
    <property type="protein sequence ID" value="RDA26500.1"/>
    <property type="molecule type" value="Genomic_DNA"/>
</dbReference>
<evidence type="ECO:0000313" key="2">
    <source>
        <dbReference type="EMBL" id="MGE15017.1"/>
    </source>
</evidence>
<evidence type="ECO:0000313" key="7">
    <source>
        <dbReference type="Proteomes" id="UP000321461"/>
    </source>
</evidence>
<comment type="caution">
    <text evidence="4">The sequence shown here is derived from an EMBL/GenBank/DDBJ whole genome shotgun (WGS) entry which is preliminary data.</text>
</comment>
<evidence type="ECO:0000313" key="5">
    <source>
        <dbReference type="Proteomes" id="UP000253687"/>
    </source>
</evidence>